<comment type="caution">
    <text evidence="4">The sequence shown here is derived from an EMBL/GenBank/DDBJ whole genome shotgun (WGS) entry which is preliminary data.</text>
</comment>
<dbReference type="Gene3D" id="3.40.720.10">
    <property type="entry name" value="Alkaline Phosphatase, subunit A"/>
    <property type="match status" value="1"/>
</dbReference>
<organism evidence="4 5">
    <name type="scientific">Methylobacillus methanolivorans</name>
    <dbReference type="NCBI Taxonomy" id="1848927"/>
    <lineage>
        <taxon>Bacteria</taxon>
        <taxon>Pseudomonadati</taxon>
        <taxon>Pseudomonadota</taxon>
        <taxon>Betaproteobacteria</taxon>
        <taxon>Nitrosomonadales</taxon>
        <taxon>Methylophilaceae</taxon>
        <taxon>Methylobacillus</taxon>
    </lineage>
</organism>
<proteinExistence type="inferred from homology"/>
<dbReference type="SUPFAM" id="SSF53649">
    <property type="entry name" value="Alkaline phosphatase-like"/>
    <property type="match status" value="1"/>
</dbReference>
<dbReference type="Proteomes" id="UP001617669">
    <property type="component" value="Unassembled WGS sequence"/>
</dbReference>
<dbReference type="InterPro" id="IPR001952">
    <property type="entry name" value="Alkaline_phosphatase"/>
</dbReference>
<feature type="chain" id="PRO_5045341402" evidence="3">
    <location>
        <begin position="24"/>
        <end position="505"/>
    </location>
</feature>
<name>A0ABW8GIG6_9PROT</name>
<accession>A0ABW8GIG6</accession>
<dbReference type="PRINTS" id="PR00113">
    <property type="entry name" value="ALKPHPHTASE"/>
</dbReference>
<dbReference type="PANTHER" id="PTHR11596:SF5">
    <property type="entry name" value="ALKALINE PHOSPHATASE"/>
    <property type="match status" value="1"/>
</dbReference>
<evidence type="ECO:0000256" key="2">
    <source>
        <dbReference type="RuleBase" id="RU003946"/>
    </source>
</evidence>
<dbReference type="PANTHER" id="PTHR11596">
    <property type="entry name" value="ALKALINE PHOSPHATASE"/>
    <property type="match status" value="1"/>
</dbReference>
<dbReference type="RefSeq" id="WP_400878543.1">
    <property type="nucleotide sequence ID" value="NZ_JBIWXY010000001.1"/>
</dbReference>
<dbReference type="Pfam" id="PF00245">
    <property type="entry name" value="Alk_phosphatase"/>
    <property type="match status" value="1"/>
</dbReference>
<dbReference type="CDD" id="cd16012">
    <property type="entry name" value="ALP"/>
    <property type="match status" value="1"/>
</dbReference>
<reference evidence="4 5" key="1">
    <citation type="submission" date="2024-11" db="EMBL/GenBank/DDBJ databases">
        <authorList>
            <person name="Kaparullina E.N."/>
            <person name="Delegan Y.A."/>
            <person name="Doronina N.V."/>
        </authorList>
    </citation>
    <scope>NUCLEOTIDE SEQUENCE [LARGE SCALE GENOMIC DNA]</scope>
    <source>
        <strain evidence="4 5">7sh_L</strain>
    </source>
</reference>
<keyword evidence="3" id="KW-0732">Signal</keyword>
<evidence type="ECO:0000256" key="1">
    <source>
        <dbReference type="ARBA" id="ARBA00022553"/>
    </source>
</evidence>
<gene>
    <name evidence="4" type="ORF">ACIKP9_01870</name>
</gene>
<feature type="signal peptide" evidence="3">
    <location>
        <begin position="1"/>
        <end position="23"/>
    </location>
</feature>
<dbReference type="InterPro" id="IPR017850">
    <property type="entry name" value="Alkaline_phosphatase_core_sf"/>
</dbReference>
<protein>
    <submittedName>
        <fullName evidence="4">Alkaline phosphatase</fullName>
    </submittedName>
</protein>
<comment type="similarity">
    <text evidence="2">Belongs to the alkaline phosphatase family.</text>
</comment>
<keyword evidence="1" id="KW-0597">Phosphoprotein</keyword>
<dbReference type="EMBL" id="JBIWXY010000001">
    <property type="protein sequence ID" value="MFJ5444967.1"/>
    <property type="molecule type" value="Genomic_DNA"/>
</dbReference>
<evidence type="ECO:0000256" key="3">
    <source>
        <dbReference type="SAM" id="SignalP"/>
    </source>
</evidence>
<evidence type="ECO:0000313" key="5">
    <source>
        <dbReference type="Proteomes" id="UP001617669"/>
    </source>
</evidence>
<dbReference type="SMART" id="SM00098">
    <property type="entry name" value="alkPPc"/>
    <property type="match status" value="1"/>
</dbReference>
<keyword evidence="5" id="KW-1185">Reference proteome</keyword>
<sequence>MKKVTMKVSALAVMMALSGQAMAEDANTWLQDGQEALAAAKKLYPNNRKAKNVILFVGDGMGVSTVTAARILEGQLQGRDGERNKLAFEKLPYLALSKTYSANQQTSDSAPTMTAMVTGVKTNDGVISVDQRVENGERDNSKVQAAKLATILELAEQNGRATGVVSTARITHATPAATYAHTSARDWESDNNVPAGADVKDIASQLIDNFGQGGIGDGIEVVLGGGRSRFLPNTVNDPENAGRKGDRRDGRNLVDEYVNKFGGKFVWNQAQFDAINPANTNRLLGLFERSHMQYEHDRPNDTGKEPSLAELTGKAIDILKKNPKGFFLMVEAGRIDHGHHANNAYRALTDTIALSDAVKKTLEKVDLNDTLVIVTADHSHTMTIGGYPERGNPILGKVAVDGRLSKATDGNPYTTISYANGKGYYPNVPGETVYNFPARSGRIADMTNVDTSDPDFHQEVTVPLDSETHAAEEVEIFAGGPKAHLFQGIQEQSYIFHVMKDAFGF</sequence>
<evidence type="ECO:0000313" key="4">
    <source>
        <dbReference type="EMBL" id="MFJ5444967.1"/>
    </source>
</evidence>